<evidence type="ECO:0000313" key="9">
    <source>
        <dbReference type="Proteomes" id="UP000756132"/>
    </source>
</evidence>
<dbReference type="InterPro" id="IPR043128">
    <property type="entry name" value="Rev_trsase/Diguanyl_cyclase"/>
</dbReference>
<dbReference type="Proteomes" id="UP000756132">
    <property type="component" value="Chromosome 1"/>
</dbReference>
<dbReference type="InterPro" id="IPR016035">
    <property type="entry name" value="Acyl_Trfase/lysoPLipase"/>
</dbReference>
<dbReference type="Pfam" id="PF11799">
    <property type="entry name" value="IMS_C"/>
    <property type="match status" value="1"/>
</dbReference>
<evidence type="ECO:0000256" key="2">
    <source>
        <dbReference type="ARBA" id="ARBA00023098"/>
    </source>
</evidence>
<dbReference type="GO" id="GO:0004806">
    <property type="term" value="F:triacylglycerol lipase activity"/>
    <property type="evidence" value="ECO:0007669"/>
    <property type="project" value="InterPro"/>
</dbReference>
<dbReference type="InterPro" id="IPR043502">
    <property type="entry name" value="DNA/RNA_pol_sf"/>
</dbReference>
<gene>
    <name evidence="8" type="ORF">CLAFUR5_00987</name>
</gene>
<evidence type="ECO:0000256" key="4">
    <source>
        <dbReference type="SAM" id="MobiDB-lite"/>
    </source>
</evidence>
<sequence>MAPAPARNHGMLSVLFAVVDIVHTWIERSYNFLTAKSGEDQLIDSLLNAPDYGEWWNAAVALDKRPENYNWRINPIDDLYDYRHLDERRKELHRLRCEDKPIAVANYLRHGLLRNLFNITRFPLYAKTYAGTKENIEAYVEESVEAIKYIADSPPASHTGEGRLTAQEKLDVLHESNRTFGSTALLLQGGSIFGFCHLGVVKALLEHKICPRVIVGTATGALMASLIGIHTVEELPAFLSGDSIDLSAFAKSSMKAQEEMEEKLSVRETAPSTTKFHNWYHTLERRAWRLIEQGFLLDPEVLSECVRANVGDLTFEEAYRKSGCVLNIIISSPSEEIPNLMNYLTAPNYLVRSAALASHVTNMARSREPSIKLMYKDGSGTVKTLNVRSHNTKSGKPRRPPSANDRKTPLTRLKQQFNIDHFIISQARPYVAPFVKPSLPYIRQQRSWFKAFSHGPSNFLPFDAADVVKHIMLLADIIGVLPDSLRRILSDETVKGDSLTVVPEVRLRDWKRLLKNPTKDEIDFWIMRGERSVWPSLCALKVPQMMSAIEFVLQASGPAQTWSRVASELLSPKDYDCFYASVFEAKRPELKSLPFAVQQKQIIVTCNYEARRRGLHKLQLIREAKRVCPDVVIELGEDISSFRDASKELYNFIKAFSWNNKIERLGFDEIWMDTTDIVDYNISMLNKNDLNNSFFQISKDDPTAGFAFDANAIAGHPYPADYAAESLGGAVDDLTLRLRLGSHLALHIRHQLEQQKGYTSTVGIATTKLLSKLAGNLNKPKGQTTLMPPLQSNITSFMDDHEIGEVPGIGYKMAQRLRDFYNKSNNQEAGVNSLNDGMKGKISVATIRNHRDVTPEMLEKLFPGPGWPHGIGHKIWCLLHGVDDSQVSAARPVPKQISLEDSYIRLDNIADLLRAMTALARSLITRMRIDLLASTDAFEAADHSPEDDEQGIDEVKQAPATAHKRWLAHPKTLRLTVRPRLPLQPDGTRTRSFKRNSHSMPLPNFIFNLNDSIDALAEKLVREVLTGMFKKLQPEPAGWNLSLVNLGVTNMAEAAGNSKTAKGRDISNMFRRQEDVLKDFRVTDTSPPPPSVAAATPQHRPKKRVRFDDTPTIMHIAAFEDNLLVRKAARFTKEEAKEQEVTFAVGLKIILYLTERVYAIMFLDPFVKMRDTFLCLP</sequence>
<reference evidence="8" key="2">
    <citation type="journal article" date="2022" name="Microb. Genom.">
        <title>A chromosome-scale genome assembly of the tomato pathogen Cladosporium fulvum reveals a compartmentalized genome architecture and the presence of a dispensable chromosome.</title>
        <authorList>
            <person name="Zaccaron A.Z."/>
            <person name="Chen L.H."/>
            <person name="Samaras A."/>
            <person name="Stergiopoulos I."/>
        </authorList>
    </citation>
    <scope>NUCLEOTIDE SEQUENCE</scope>
    <source>
        <strain evidence="8">Race5_Kim</strain>
    </source>
</reference>
<dbReference type="InterPro" id="IPR036775">
    <property type="entry name" value="DNA_pol_Y-fam_lit_finger_sf"/>
</dbReference>
<feature type="compositionally biased region" description="Basic residues" evidence="4">
    <location>
        <begin position="390"/>
        <end position="399"/>
    </location>
</feature>
<dbReference type="OrthoDB" id="447129at2759"/>
<protein>
    <submittedName>
        <fullName evidence="8">Triacylglycerol lipase ptl1</fullName>
    </submittedName>
</protein>
<dbReference type="FunFam" id="3.40.1170.60:FF:000006">
    <property type="entry name" value="DNA polymerase iota"/>
    <property type="match status" value="1"/>
</dbReference>
<dbReference type="GO" id="GO:0006641">
    <property type="term" value="P:triglyceride metabolic process"/>
    <property type="evidence" value="ECO:0007669"/>
    <property type="project" value="UniProtKB-ARBA"/>
</dbReference>
<keyword evidence="5" id="KW-0732">Signal</keyword>
<dbReference type="PANTHER" id="PTHR46404:SF1">
    <property type="entry name" value="DNA POLYMERASE IOTA"/>
    <property type="match status" value="1"/>
</dbReference>
<comment type="function">
    <text evidence="1">Probable lipid hydrolase.</text>
</comment>
<accession>A0A9Q8L4N4</accession>
<evidence type="ECO:0000256" key="5">
    <source>
        <dbReference type="SAM" id="SignalP"/>
    </source>
</evidence>
<evidence type="ECO:0000259" key="6">
    <source>
        <dbReference type="PROSITE" id="PS50173"/>
    </source>
</evidence>
<dbReference type="GeneID" id="71980865"/>
<dbReference type="EMBL" id="CP090163">
    <property type="protein sequence ID" value="UJO10806.1"/>
    <property type="molecule type" value="Genomic_DNA"/>
</dbReference>
<feature type="region of interest" description="Disordered" evidence="4">
    <location>
        <begin position="1082"/>
        <end position="1102"/>
    </location>
</feature>
<dbReference type="GO" id="GO:0006281">
    <property type="term" value="P:DNA repair"/>
    <property type="evidence" value="ECO:0007669"/>
    <property type="project" value="InterPro"/>
</dbReference>
<feature type="domain" description="PNPLA" evidence="7">
    <location>
        <begin position="185"/>
        <end position="393"/>
    </location>
</feature>
<dbReference type="GO" id="GO:0003887">
    <property type="term" value="F:DNA-directed DNA polymerase activity"/>
    <property type="evidence" value="ECO:0007669"/>
    <property type="project" value="TreeGrafter"/>
</dbReference>
<dbReference type="SUPFAM" id="SSF56672">
    <property type="entry name" value="DNA/RNA polymerases"/>
    <property type="match status" value="1"/>
</dbReference>
<dbReference type="Pfam" id="PF01734">
    <property type="entry name" value="Patatin"/>
    <property type="match status" value="1"/>
</dbReference>
<dbReference type="RefSeq" id="XP_047755172.1">
    <property type="nucleotide sequence ID" value="XM_047900135.1"/>
</dbReference>
<evidence type="ECO:0000313" key="8">
    <source>
        <dbReference type="EMBL" id="UJO10806.1"/>
    </source>
</evidence>
<feature type="domain" description="UmuC" evidence="6">
    <location>
        <begin position="574"/>
        <end position="810"/>
    </location>
</feature>
<evidence type="ECO:0000256" key="1">
    <source>
        <dbReference type="ARBA" id="ARBA00002682"/>
    </source>
</evidence>
<dbReference type="PROSITE" id="PS50173">
    <property type="entry name" value="UMUC"/>
    <property type="match status" value="1"/>
</dbReference>
<dbReference type="PANTHER" id="PTHR46404">
    <property type="entry name" value="DNA POLYMERASE IOTA"/>
    <property type="match status" value="1"/>
</dbReference>
<dbReference type="Gene3D" id="3.40.1090.10">
    <property type="entry name" value="Cytosolic phospholipase A2 catalytic domain"/>
    <property type="match status" value="1"/>
</dbReference>
<dbReference type="AlphaFoldDB" id="A0A9Q8L4N4"/>
<keyword evidence="2" id="KW-0443">Lipid metabolism</keyword>
<dbReference type="Gene3D" id="3.30.70.270">
    <property type="match status" value="1"/>
</dbReference>
<dbReference type="InterPro" id="IPR017961">
    <property type="entry name" value="DNA_pol_Y-fam_little_finger"/>
</dbReference>
<dbReference type="GO" id="GO:0070987">
    <property type="term" value="P:error-free translesion synthesis"/>
    <property type="evidence" value="ECO:0007669"/>
    <property type="project" value="UniProtKB-ARBA"/>
</dbReference>
<feature type="signal peptide" evidence="5">
    <location>
        <begin position="1"/>
        <end position="24"/>
    </location>
</feature>
<feature type="region of interest" description="Disordered" evidence="4">
    <location>
        <begin position="388"/>
        <end position="409"/>
    </location>
</feature>
<dbReference type="Gene3D" id="3.30.1490.100">
    <property type="entry name" value="DNA polymerase, Y-family, little finger domain"/>
    <property type="match status" value="1"/>
</dbReference>
<proteinExistence type="predicted"/>
<dbReference type="Pfam" id="PF11815">
    <property type="entry name" value="DUF3336"/>
    <property type="match status" value="1"/>
</dbReference>
<reference evidence="8" key="1">
    <citation type="submission" date="2021-12" db="EMBL/GenBank/DDBJ databases">
        <authorList>
            <person name="Zaccaron A."/>
            <person name="Stergiopoulos I."/>
        </authorList>
    </citation>
    <scope>NUCLEOTIDE SEQUENCE</scope>
    <source>
        <strain evidence="8">Race5_Kim</strain>
    </source>
</reference>
<dbReference type="InterPro" id="IPR021771">
    <property type="entry name" value="Triacylglycerol_lipase_N"/>
</dbReference>
<name>A0A9Q8L4N4_PASFU</name>
<dbReference type="InterPro" id="IPR002641">
    <property type="entry name" value="PNPLA_dom"/>
</dbReference>
<dbReference type="KEGG" id="ffu:CLAFUR5_00987"/>
<dbReference type="PROSITE" id="PS51635">
    <property type="entry name" value="PNPLA"/>
    <property type="match status" value="1"/>
</dbReference>
<organism evidence="8 9">
    <name type="scientific">Passalora fulva</name>
    <name type="common">Tomato leaf mold</name>
    <name type="synonym">Cladosporium fulvum</name>
    <dbReference type="NCBI Taxonomy" id="5499"/>
    <lineage>
        <taxon>Eukaryota</taxon>
        <taxon>Fungi</taxon>
        <taxon>Dikarya</taxon>
        <taxon>Ascomycota</taxon>
        <taxon>Pezizomycotina</taxon>
        <taxon>Dothideomycetes</taxon>
        <taxon>Dothideomycetidae</taxon>
        <taxon>Mycosphaerellales</taxon>
        <taxon>Mycosphaerellaceae</taxon>
        <taxon>Fulvia</taxon>
    </lineage>
</organism>
<evidence type="ECO:0000259" key="7">
    <source>
        <dbReference type="PROSITE" id="PS51635"/>
    </source>
</evidence>
<evidence type="ECO:0000256" key="3">
    <source>
        <dbReference type="PROSITE-ProRule" id="PRU01161"/>
    </source>
</evidence>
<dbReference type="InterPro" id="IPR001126">
    <property type="entry name" value="UmuC"/>
</dbReference>
<keyword evidence="9" id="KW-1185">Reference proteome</keyword>
<dbReference type="SUPFAM" id="SSF52151">
    <property type="entry name" value="FabD/lysophospholipase-like"/>
    <property type="match status" value="1"/>
</dbReference>
<dbReference type="Gene3D" id="3.40.1170.60">
    <property type="match status" value="1"/>
</dbReference>
<feature type="chain" id="PRO_5040190922" evidence="5">
    <location>
        <begin position="25"/>
        <end position="1177"/>
    </location>
</feature>
<comment type="caution">
    <text evidence="3">Lacks conserved residue(s) required for the propagation of feature annotation.</text>
</comment>
<dbReference type="Pfam" id="PF00817">
    <property type="entry name" value="IMS"/>
    <property type="match status" value="1"/>
</dbReference>
<dbReference type="GO" id="GO:0003684">
    <property type="term" value="F:damaged DNA binding"/>
    <property type="evidence" value="ECO:0007669"/>
    <property type="project" value="InterPro"/>
</dbReference>